<keyword evidence="4 6" id="KW-1133">Transmembrane helix</keyword>
<keyword evidence="5 6" id="KW-0472">Membrane</keyword>
<evidence type="ECO:0000313" key="9">
    <source>
        <dbReference type="Proteomes" id="UP001224418"/>
    </source>
</evidence>
<evidence type="ECO:0000256" key="1">
    <source>
        <dbReference type="ARBA" id="ARBA00004651"/>
    </source>
</evidence>
<reference evidence="8 9" key="1">
    <citation type="submission" date="2023-07" db="EMBL/GenBank/DDBJ databases">
        <title>Genomic Encyclopedia of Type Strains, Phase IV (KMG-IV): sequencing the most valuable type-strain genomes for metagenomic binning, comparative biology and taxonomic classification.</title>
        <authorList>
            <person name="Goeker M."/>
        </authorList>
    </citation>
    <scope>NUCLEOTIDE SEQUENCE [LARGE SCALE GENOMIC DNA]</scope>
    <source>
        <strain evidence="8 9">DSM 1400</strain>
    </source>
</reference>
<feature type="transmembrane region" description="Helical" evidence="6">
    <location>
        <begin position="293"/>
        <end position="311"/>
    </location>
</feature>
<keyword evidence="3 6" id="KW-0812">Transmembrane</keyword>
<feature type="transmembrane region" description="Helical" evidence="6">
    <location>
        <begin position="226"/>
        <end position="246"/>
    </location>
</feature>
<keyword evidence="2" id="KW-1003">Cell membrane</keyword>
<dbReference type="EMBL" id="JAUSWN010000004">
    <property type="protein sequence ID" value="MDQ0478894.1"/>
    <property type="molecule type" value="Genomic_DNA"/>
</dbReference>
<comment type="subcellular location">
    <subcellularLocation>
        <location evidence="1">Cell membrane</location>
        <topology evidence="1">Multi-pass membrane protein</topology>
    </subcellularLocation>
</comment>
<feature type="transmembrane region" description="Helical" evidence="6">
    <location>
        <begin position="363"/>
        <end position="384"/>
    </location>
</feature>
<proteinExistence type="predicted"/>
<name>A0ABU0JP86_HATLI</name>
<comment type="caution">
    <text evidence="8">The sequence shown here is derived from an EMBL/GenBank/DDBJ whole genome shotgun (WGS) entry which is preliminary data.</text>
</comment>
<evidence type="ECO:0000256" key="6">
    <source>
        <dbReference type="SAM" id="Phobius"/>
    </source>
</evidence>
<feature type="transmembrane region" description="Helical" evidence="6">
    <location>
        <begin position="34"/>
        <end position="49"/>
    </location>
</feature>
<keyword evidence="9" id="KW-1185">Reference proteome</keyword>
<dbReference type="InterPro" id="IPR004477">
    <property type="entry name" value="ComEC_N"/>
</dbReference>
<evidence type="ECO:0000313" key="8">
    <source>
        <dbReference type="EMBL" id="MDQ0478894.1"/>
    </source>
</evidence>
<feature type="transmembrane region" description="Helical" evidence="6">
    <location>
        <begin position="56"/>
        <end position="77"/>
    </location>
</feature>
<feature type="transmembrane region" description="Helical" evidence="6">
    <location>
        <begin position="404"/>
        <end position="430"/>
    </location>
</feature>
<evidence type="ECO:0000259" key="7">
    <source>
        <dbReference type="Pfam" id="PF03772"/>
    </source>
</evidence>
<protein>
    <submittedName>
        <fullName evidence="8">Competence protein ComEC</fullName>
    </submittedName>
</protein>
<feature type="transmembrane region" description="Helical" evidence="6">
    <location>
        <begin position="7"/>
        <end position="28"/>
    </location>
</feature>
<dbReference type="NCBIfam" id="TIGR00360">
    <property type="entry name" value="ComEC_N-term"/>
    <property type="match status" value="1"/>
</dbReference>
<gene>
    <name evidence="8" type="ORF">QOZ93_000622</name>
</gene>
<organism evidence="8 9">
    <name type="scientific">Hathewaya limosa</name>
    <name type="common">Clostridium limosum</name>
    <dbReference type="NCBI Taxonomy" id="1536"/>
    <lineage>
        <taxon>Bacteria</taxon>
        <taxon>Bacillati</taxon>
        <taxon>Bacillota</taxon>
        <taxon>Clostridia</taxon>
        <taxon>Eubacteriales</taxon>
        <taxon>Clostridiaceae</taxon>
        <taxon>Hathewaya</taxon>
    </lineage>
</organism>
<feature type="domain" description="ComEC/Rec2-related protein" evidence="7">
    <location>
        <begin position="185"/>
        <end position="432"/>
    </location>
</feature>
<sequence length="585" mass="67424">MKKESSFIIGNPLIYYSLALFLGAVSYVIFYEDYFIGVAFATSFFFIMAKTTGSKFFYLISIFFILGLFFNFAYFSFSLPYDCKNYLKVTVNEDTGYCKLCKYKGRYINILGIYDDIKEGEEVLVRGKFKRELNFSKGIIGSIKISSSKKVKNKNIINLYKIKNDLHKKFLSCLSEEDTSIVMALCFGEDKYISSDYREELTNLGVVHAISVSGFHMAIIFKILEFIPSIMVQISIAFLYVIFTGGKPSTIRAFIMILILKLGKKIYRNYNSLAALAFSSIILLSIYPYYCVNSGFILSYSAVLGIILFNKKLQRKFYKLPKLLNESISISLSSLSISCLYSIPLFNKLSLGAIVGNLLLVPMYSIIIILGNIGLIVNKFFILFKIDIYMLQGVLKFNNIVKNFLVKVILPPITLEYIHVLWFIVLYFTFYLIKKGYKRIKYIPLAFIVMVFFYGYNFIPKVAYINLGKEEGAIFKYKGKKVLLINNEEHLKKVKEEFSDKIILGKNTIVSIGKYKINENNNIPLKKLRQNLVIEIKKEDKAYIVSSVPDKYMKSLFRDKYIIEIRGKKLYNNYGKVFGKAYLIK</sequence>
<dbReference type="PANTHER" id="PTHR30619">
    <property type="entry name" value="DNA INTERNALIZATION/COMPETENCE PROTEIN COMEC/REC2"/>
    <property type="match status" value="1"/>
</dbReference>
<dbReference type="InterPro" id="IPR052159">
    <property type="entry name" value="Competence_DNA_uptake"/>
</dbReference>
<feature type="transmembrane region" description="Helical" evidence="6">
    <location>
        <begin position="323"/>
        <end position="343"/>
    </location>
</feature>
<accession>A0ABU0JP86</accession>
<dbReference type="RefSeq" id="WP_307355076.1">
    <property type="nucleotide sequence ID" value="NZ_BAAACJ010000041.1"/>
</dbReference>
<evidence type="ECO:0000256" key="3">
    <source>
        <dbReference type="ARBA" id="ARBA00022692"/>
    </source>
</evidence>
<evidence type="ECO:0000256" key="5">
    <source>
        <dbReference type="ARBA" id="ARBA00023136"/>
    </source>
</evidence>
<evidence type="ECO:0000256" key="4">
    <source>
        <dbReference type="ARBA" id="ARBA00022989"/>
    </source>
</evidence>
<dbReference type="PANTHER" id="PTHR30619:SF7">
    <property type="entry name" value="BETA-LACTAMASE DOMAIN PROTEIN"/>
    <property type="match status" value="1"/>
</dbReference>
<dbReference type="Pfam" id="PF03772">
    <property type="entry name" value="Competence"/>
    <property type="match status" value="1"/>
</dbReference>
<feature type="transmembrane region" description="Helical" evidence="6">
    <location>
        <begin position="442"/>
        <end position="459"/>
    </location>
</feature>
<evidence type="ECO:0000256" key="2">
    <source>
        <dbReference type="ARBA" id="ARBA00022475"/>
    </source>
</evidence>
<dbReference type="Proteomes" id="UP001224418">
    <property type="component" value="Unassembled WGS sequence"/>
</dbReference>
<feature type="transmembrane region" description="Helical" evidence="6">
    <location>
        <begin position="267"/>
        <end position="287"/>
    </location>
</feature>